<proteinExistence type="predicted"/>
<protein>
    <submittedName>
        <fullName evidence="2">Uncharacterized protein</fullName>
    </submittedName>
</protein>
<feature type="non-terminal residue" evidence="2">
    <location>
        <position position="1"/>
    </location>
</feature>
<sequence>RIFAVISVDNMANEAIAKDMCLLDEHNERQRKDEELNRFEEELRMTDEIK</sequence>
<evidence type="ECO:0000256" key="1">
    <source>
        <dbReference type="SAM" id="Coils"/>
    </source>
</evidence>
<comment type="caution">
    <text evidence="2">The sequence shown here is derived from an EMBL/GenBank/DDBJ whole genome shotgun (WGS) entry which is preliminary data.</text>
</comment>
<name>K1YYJ9_9BACT</name>
<feature type="coiled-coil region" evidence="1">
    <location>
        <begin position="22"/>
        <end position="49"/>
    </location>
</feature>
<accession>K1YYJ9</accession>
<keyword evidence="1" id="KW-0175">Coiled coil</keyword>
<organism evidence="2">
    <name type="scientific">uncultured bacterium</name>
    <name type="common">gcode 4</name>
    <dbReference type="NCBI Taxonomy" id="1234023"/>
    <lineage>
        <taxon>Bacteria</taxon>
        <taxon>environmental samples</taxon>
    </lineage>
</organism>
<dbReference type="AlphaFoldDB" id="K1YYJ9"/>
<reference evidence="2" key="1">
    <citation type="journal article" date="2012" name="Science">
        <title>Fermentation, hydrogen, and sulfur metabolism in multiple uncultivated bacterial phyla.</title>
        <authorList>
            <person name="Wrighton K.C."/>
            <person name="Thomas B.C."/>
            <person name="Sharon I."/>
            <person name="Miller C.S."/>
            <person name="Castelle C.J."/>
            <person name="VerBerkmoes N.C."/>
            <person name="Wilkins M.J."/>
            <person name="Hettich R.L."/>
            <person name="Lipton M.S."/>
            <person name="Williams K.H."/>
            <person name="Long P.E."/>
            <person name="Banfield J.F."/>
        </authorList>
    </citation>
    <scope>NUCLEOTIDE SEQUENCE [LARGE SCALE GENOMIC DNA]</scope>
</reference>
<evidence type="ECO:0000313" key="2">
    <source>
        <dbReference type="EMBL" id="EKD30504.1"/>
    </source>
</evidence>
<gene>
    <name evidence="2" type="ORF">ACD_78C00027G0001</name>
</gene>
<dbReference type="EMBL" id="AMFJ01034027">
    <property type="protein sequence ID" value="EKD30504.1"/>
    <property type="molecule type" value="Genomic_DNA"/>
</dbReference>